<feature type="compositionally biased region" description="Polar residues" evidence="1">
    <location>
        <begin position="106"/>
        <end position="117"/>
    </location>
</feature>
<evidence type="ECO:0000313" key="3">
    <source>
        <dbReference type="Proteomes" id="UP000319865"/>
    </source>
</evidence>
<comment type="caution">
    <text evidence="2">The sequence shown here is derived from an EMBL/GenBank/DDBJ whole genome shotgun (WGS) entry which is preliminary data.</text>
</comment>
<sequence length="396" mass="42236">MDPSPAGRPARQLLCCTDVAAAVPRVRSLCGDGDGGARAVRPIELSSEWEAPLRAGYRPASPCPASPQCGPGGHPPASDGPGGQPADSWDTSAGSLGRTGVPAAHRSSSIVATSPRMSSGTAARSTSTDSSAALQVFRTQSRRSASKRPGIQCATTMFRGQPTAGVLLGIPCRHAEQTCTGPRRCPRQHHLFTHVDAERGGALKVRGSARNGDLQLGHELGKLTVVAADHIAHLEPLEHHRLRRPVGRSDALVVDNVVTETPQITENIARHVIQLDTAQPGQMRTVHVVPAMECRDNPLLRQCHRCWPVRVGGRLQFGTPNPQVMSRRPLRIGRTSTDEDSGVGVLRRPTMLRGLVGEMLEAGDCELGRNVGLSKFSDDSAVVIPRRITTHASRVT</sequence>
<feature type="compositionally biased region" description="Low complexity" evidence="1">
    <location>
        <begin position="118"/>
        <end position="133"/>
    </location>
</feature>
<protein>
    <submittedName>
        <fullName evidence="2">Uncharacterized protein</fullName>
    </submittedName>
</protein>
<gene>
    <name evidence="2" type="ORF">FHU33_4092</name>
</gene>
<reference evidence="2 3" key="1">
    <citation type="submission" date="2019-06" db="EMBL/GenBank/DDBJ databases">
        <title>Sequencing the genomes of 1000 actinobacteria strains.</title>
        <authorList>
            <person name="Klenk H.-P."/>
        </authorList>
    </citation>
    <scope>NUCLEOTIDE SEQUENCE [LARGE SCALE GENOMIC DNA]</scope>
    <source>
        <strain evidence="2 3">DSM 46837</strain>
    </source>
</reference>
<evidence type="ECO:0000256" key="1">
    <source>
        <dbReference type="SAM" id="MobiDB-lite"/>
    </source>
</evidence>
<evidence type="ECO:0000313" key="2">
    <source>
        <dbReference type="EMBL" id="TQN37440.1"/>
    </source>
</evidence>
<keyword evidence="3" id="KW-1185">Reference proteome</keyword>
<proteinExistence type="predicted"/>
<feature type="region of interest" description="Disordered" evidence="1">
    <location>
        <begin position="55"/>
        <end position="150"/>
    </location>
</feature>
<organism evidence="2 3">
    <name type="scientific">Blastococcus colisei</name>
    <dbReference type="NCBI Taxonomy" id="1564162"/>
    <lineage>
        <taxon>Bacteria</taxon>
        <taxon>Bacillati</taxon>
        <taxon>Actinomycetota</taxon>
        <taxon>Actinomycetes</taxon>
        <taxon>Geodermatophilales</taxon>
        <taxon>Geodermatophilaceae</taxon>
        <taxon>Blastococcus</taxon>
    </lineage>
</organism>
<feature type="region of interest" description="Disordered" evidence="1">
    <location>
        <begin position="29"/>
        <end position="48"/>
    </location>
</feature>
<name>A0A543P0E2_9ACTN</name>
<dbReference type="AlphaFoldDB" id="A0A543P0E2"/>
<accession>A0A543P0E2</accession>
<dbReference type="EMBL" id="VFQE01000002">
    <property type="protein sequence ID" value="TQN37440.1"/>
    <property type="molecule type" value="Genomic_DNA"/>
</dbReference>
<dbReference type="Proteomes" id="UP000319865">
    <property type="component" value="Unassembled WGS sequence"/>
</dbReference>